<dbReference type="Gene3D" id="1.20.144.10">
    <property type="entry name" value="Phosphatidic acid phosphatase type 2/haloperoxidase"/>
    <property type="match status" value="1"/>
</dbReference>
<feature type="transmembrane region" description="Helical" evidence="2">
    <location>
        <begin position="174"/>
        <end position="195"/>
    </location>
</feature>
<dbReference type="SMART" id="SM00014">
    <property type="entry name" value="acidPPc"/>
    <property type="match status" value="1"/>
</dbReference>
<name>A0AAU2UXG9_9ACTN</name>
<feature type="domain" description="Phosphatidic acid phosphatase type 2/haloperoxidase" evidence="3">
    <location>
        <begin position="107"/>
        <end position="216"/>
    </location>
</feature>
<feature type="region of interest" description="Disordered" evidence="1">
    <location>
        <begin position="1"/>
        <end position="20"/>
    </location>
</feature>
<organism evidence="4">
    <name type="scientific">Streptomyces sp. NBC_00003</name>
    <dbReference type="NCBI Taxonomy" id="2903608"/>
    <lineage>
        <taxon>Bacteria</taxon>
        <taxon>Bacillati</taxon>
        <taxon>Actinomycetota</taxon>
        <taxon>Actinomycetes</taxon>
        <taxon>Kitasatosporales</taxon>
        <taxon>Streptomycetaceae</taxon>
        <taxon>Streptomyces</taxon>
    </lineage>
</organism>
<dbReference type="AlphaFoldDB" id="A0AAU2UXG9"/>
<protein>
    <submittedName>
        <fullName evidence="4">Phosphatase PAP2 family protein</fullName>
    </submittedName>
</protein>
<feature type="transmembrane region" description="Helical" evidence="2">
    <location>
        <begin position="201"/>
        <end position="219"/>
    </location>
</feature>
<keyword evidence="2" id="KW-1133">Transmembrane helix</keyword>
<dbReference type="SUPFAM" id="SSF48317">
    <property type="entry name" value="Acid phosphatase/Vanadium-dependent haloperoxidase"/>
    <property type="match status" value="1"/>
</dbReference>
<sequence>MFPAPPVSGAFPAPSTLPRDRLPAPPPRGAAVIGSALLAAALAVGLALRGGASFGRLDALWVRWAEHPGGGALTDFADALDRLGGPIGAVVPLALVGVLCVYGRWRSGLFAFTAALLTNFVVVMPLKQVVDRPRPPHPLVLVNDGSFPSGQVFGAVTLVMVAAVVAFPPRVRRWWWLFGGVYVAAMMWSRTWLHAQWFSDTAAGALAGAGTCLLLWRAFAPLLERETVRAAAARLF</sequence>
<feature type="transmembrane region" description="Helical" evidence="2">
    <location>
        <begin position="29"/>
        <end position="48"/>
    </location>
</feature>
<evidence type="ECO:0000256" key="1">
    <source>
        <dbReference type="SAM" id="MobiDB-lite"/>
    </source>
</evidence>
<feature type="transmembrane region" description="Helical" evidence="2">
    <location>
        <begin position="146"/>
        <end position="167"/>
    </location>
</feature>
<proteinExistence type="predicted"/>
<keyword evidence="2" id="KW-0472">Membrane</keyword>
<dbReference type="InterPro" id="IPR000326">
    <property type="entry name" value="PAP2/HPO"/>
</dbReference>
<accession>A0AAU2UXG9</accession>
<feature type="transmembrane region" description="Helical" evidence="2">
    <location>
        <begin position="83"/>
        <end position="102"/>
    </location>
</feature>
<keyword evidence="2" id="KW-0812">Transmembrane</keyword>
<dbReference type="Pfam" id="PF01569">
    <property type="entry name" value="PAP2"/>
    <property type="match status" value="1"/>
</dbReference>
<feature type="transmembrane region" description="Helical" evidence="2">
    <location>
        <begin position="109"/>
        <end position="126"/>
    </location>
</feature>
<dbReference type="EMBL" id="CP108318">
    <property type="protein sequence ID" value="WTW59881.1"/>
    <property type="molecule type" value="Genomic_DNA"/>
</dbReference>
<evidence type="ECO:0000259" key="3">
    <source>
        <dbReference type="SMART" id="SM00014"/>
    </source>
</evidence>
<reference evidence="4" key="1">
    <citation type="submission" date="2022-10" db="EMBL/GenBank/DDBJ databases">
        <title>The complete genomes of actinobacterial strains from the NBC collection.</title>
        <authorList>
            <person name="Joergensen T.S."/>
            <person name="Alvarez Arevalo M."/>
            <person name="Sterndorff E.B."/>
            <person name="Faurdal D."/>
            <person name="Vuksanovic O."/>
            <person name="Mourched A.-S."/>
            <person name="Charusanti P."/>
            <person name="Shaw S."/>
            <person name="Blin K."/>
            <person name="Weber T."/>
        </authorList>
    </citation>
    <scope>NUCLEOTIDE SEQUENCE</scope>
    <source>
        <strain evidence="4">NBC_00003</strain>
    </source>
</reference>
<dbReference type="InterPro" id="IPR036938">
    <property type="entry name" value="PAP2/HPO_sf"/>
</dbReference>
<evidence type="ECO:0000313" key="4">
    <source>
        <dbReference type="EMBL" id="WTW59881.1"/>
    </source>
</evidence>
<evidence type="ECO:0000256" key="2">
    <source>
        <dbReference type="SAM" id="Phobius"/>
    </source>
</evidence>
<gene>
    <name evidence="4" type="ORF">OG549_04090</name>
</gene>